<name>A0A510UNW8_9CELL</name>
<reference evidence="2 3" key="1">
    <citation type="submission" date="2019-07" db="EMBL/GenBank/DDBJ databases">
        <title>Whole genome shotgun sequence of Cellulomonas persica NBRC 101101.</title>
        <authorList>
            <person name="Hosoyama A."/>
            <person name="Uohara A."/>
            <person name="Ohji S."/>
            <person name="Ichikawa N."/>
        </authorList>
    </citation>
    <scope>NUCLEOTIDE SEQUENCE [LARGE SCALE GENOMIC DNA]</scope>
    <source>
        <strain evidence="2 3">NBRC 101101</strain>
    </source>
</reference>
<keyword evidence="3" id="KW-1185">Reference proteome</keyword>
<dbReference type="Proteomes" id="UP000321386">
    <property type="component" value="Unassembled WGS sequence"/>
</dbReference>
<gene>
    <name evidence="2" type="ORF">CPE01_00900</name>
</gene>
<feature type="compositionally biased region" description="Basic residues" evidence="1">
    <location>
        <begin position="28"/>
        <end position="42"/>
    </location>
</feature>
<sequence length="76" mass="8064">MSELWDIEAELAYRQEQAAADLRTARARTRAAARATPVRRGRTPGAAGTRGAAHRSSGTAARGWSLRGSGAWSAAR</sequence>
<dbReference type="EMBL" id="BJUA01000001">
    <property type="protein sequence ID" value="GEK16357.1"/>
    <property type="molecule type" value="Genomic_DNA"/>
</dbReference>
<feature type="region of interest" description="Disordered" evidence="1">
    <location>
        <begin position="28"/>
        <end position="76"/>
    </location>
</feature>
<evidence type="ECO:0000256" key="1">
    <source>
        <dbReference type="SAM" id="MobiDB-lite"/>
    </source>
</evidence>
<protein>
    <submittedName>
        <fullName evidence="2">Uncharacterized protein</fullName>
    </submittedName>
</protein>
<comment type="caution">
    <text evidence="2">The sequence shown here is derived from an EMBL/GenBank/DDBJ whole genome shotgun (WGS) entry which is preliminary data.</text>
</comment>
<dbReference type="RefSeq" id="WP_146804679.1">
    <property type="nucleotide sequence ID" value="NZ_BJUA01000001.1"/>
</dbReference>
<evidence type="ECO:0000313" key="3">
    <source>
        <dbReference type="Proteomes" id="UP000321386"/>
    </source>
</evidence>
<proteinExistence type="predicted"/>
<evidence type="ECO:0000313" key="2">
    <source>
        <dbReference type="EMBL" id="GEK16357.1"/>
    </source>
</evidence>
<organism evidence="2 3">
    <name type="scientific">Cellulomonas persica</name>
    <dbReference type="NCBI Taxonomy" id="76861"/>
    <lineage>
        <taxon>Bacteria</taxon>
        <taxon>Bacillati</taxon>
        <taxon>Actinomycetota</taxon>
        <taxon>Actinomycetes</taxon>
        <taxon>Micrococcales</taxon>
        <taxon>Cellulomonadaceae</taxon>
        <taxon>Cellulomonas</taxon>
    </lineage>
</organism>
<dbReference type="AlphaFoldDB" id="A0A510UNW8"/>
<accession>A0A510UNW8</accession>